<dbReference type="OrthoDB" id="2931006at2"/>
<organism evidence="2 3">
    <name type="scientific">Neobacillus notoginsengisoli</name>
    <dbReference type="NCBI Taxonomy" id="1578198"/>
    <lineage>
        <taxon>Bacteria</taxon>
        <taxon>Bacillati</taxon>
        <taxon>Bacillota</taxon>
        <taxon>Bacilli</taxon>
        <taxon>Bacillales</taxon>
        <taxon>Bacillaceae</taxon>
        <taxon>Neobacillus</taxon>
    </lineage>
</organism>
<keyword evidence="1" id="KW-1133">Transmembrane helix</keyword>
<proteinExistence type="predicted"/>
<dbReference type="EMBL" id="QWEG01000003">
    <property type="protein sequence ID" value="RHW42222.1"/>
    <property type="molecule type" value="Genomic_DNA"/>
</dbReference>
<comment type="caution">
    <text evidence="2">The sequence shown here is derived from an EMBL/GenBank/DDBJ whole genome shotgun (WGS) entry which is preliminary data.</text>
</comment>
<keyword evidence="3" id="KW-1185">Reference proteome</keyword>
<reference evidence="2 3" key="1">
    <citation type="journal article" date="2017" name="Int. J. Syst. Evol. Microbiol.">
        <title>Bacillus notoginsengisoli sp. nov., a novel bacterium isolated from the rhizosphere of Panax notoginseng.</title>
        <authorList>
            <person name="Zhang M.Y."/>
            <person name="Cheng J."/>
            <person name="Cai Y."/>
            <person name="Zhang T.Y."/>
            <person name="Wu Y.Y."/>
            <person name="Manikprabhu D."/>
            <person name="Li W.J."/>
            <person name="Zhang Y.X."/>
        </authorList>
    </citation>
    <scope>NUCLEOTIDE SEQUENCE [LARGE SCALE GENOMIC DNA]</scope>
    <source>
        <strain evidence="2 3">JCM 30743</strain>
    </source>
</reference>
<keyword evidence="1" id="KW-0812">Transmembrane</keyword>
<keyword evidence="1" id="KW-0472">Membrane</keyword>
<protein>
    <submittedName>
        <fullName evidence="2">Uncharacterized protein</fullName>
    </submittedName>
</protein>
<name>A0A417YXX5_9BACI</name>
<dbReference type="Proteomes" id="UP000284416">
    <property type="component" value="Unassembled WGS sequence"/>
</dbReference>
<evidence type="ECO:0000313" key="2">
    <source>
        <dbReference type="EMBL" id="RHW42222.1"/>
    </source>
</evidence>
<accession>A0A417YXX5</accession>
<evidence type="ECO:0000256" key="1">
    <source>
        <dbReference type="SAM" id="Phobius"/>
    </source>
</evidence>
<evidence type="ECO:0000313" key="3">
    <source>
        <dbReference type="Proteomes" id="UP000284416"/>
    </source>
</evidence>
<dbReference type="RefSeq" id="WP_118919878.1">
    <property type="nucleotide sequence ID" value="NZ_QWEG01000003.1"/>
</dbReference>
<feature type="transmembrane region" description="Helical" evidence="1">
    <location>
        <begin position="12"/>
        <end position="31"/>
    </location>
</feature>
<gene>
    <name evidence="2" type="ORF">D1B31_06235</name>
</gene>
<dbReference type="AlphaFoldDB" id="A0A417YXX5"/>
<sequence length="95" mass="10689">MIDLLAEIYDLNTWTTLYAWIYFGIALKLLIDFSSTYSFTNQEKVAETTGLQLSVTKTTSLPPASNSVIKWIGKYIKRKFCSTDDPEAPLSLLSS</sequence>